<dbReference type="InterPro" id="IPR001005">
    <property type="entry name" value="SANT/Myb"/>
</dbReference>
<dbReference type="InterPro" id="IPR051575">
    <property type="entry name" value="Myb-like_DNA-bd"/>
</dbReference>
<keyword evidence="1" id="KW-0805">Transcription regulation</keyword>
<organism evidence="8 9">
    <name type="scientific">Jimgerdemannia flammicorona</name>
    <dbReference type="NCBI Taxonomy" id="994334"/>
    <lineage>
        <taxon>Eukaryota</taxon>
        <taxon>Fungi</taxon>
        <taxon>Fungi incertae sedis</taxon>
        <taxon>Mucoromycota</taxon>
        <taxon>Mucoromycotina</taxon>
        <taxon>Endogonomycetes</taxon>
        <taxon>Endogonales</taxon>
        <taxon>Endogonaceae</taxon>
        <taxon>Jimgerdemannia</taxon>
    </lineage>
</organism>
<dbReference type="PANTHER" id="PTHR46621:SF1">
    <property type="entry name" value="SNRNA-ACTIVATING PROTEIN COMPLEX SUBUNIT 4"/>
    <property type="match status" value="1"/>
</dbReference>
<dbReference type="CDD" id="cd00167">
    <property type="entry name" value="SANT"/>
    <property type="match status" value="1"/>
</dbReference>
<evidence type="ECO:0000259" key="7">
    <source>
        <dbReference type="PROSITE" id="PS51294"/>
    </source>
</evidence>
<feature type="region of interest" description="Disordered" evidence="5">
    <location>
        <begin position="1"/>
        <end position="20"/>
    </location>
</feature>
<feature type="domain" description="HTH myb-type" evidence="7">
    <location>
        <begin position="502"/>
        <end position="536"/>
    </location>
</feature>
<keyword evidence="9" id="KW-1185">Reference proteome</keyword>
<evidence type="ECO:0000256" key="2">
    <source>
        <dbReference type="ARBA" id="ARBA00023125"/>
    </source>
</evidence>
<feature type="domain" description="Myb-like" evidence="6">
    <location>
        <begin position="491"/>
        <end position="532"/>
    </location>
</feature>
<dbReference type="SUPFAM" id="SSF46689">
    <property type="entry name" value="Homeodomain-like"/>
    <property type="match status" value="2"/>
</dbReference>
<evidence type="ECO:0000313" key="9">
    <source>
        <dbReference type="Proteomes" id="UP000268093"/>
    </source>
</evidence>
<dbReference type="PROSITE" id="PS51294">
    <property type="entry name" value="HTH_MYB"/>
    <property type="match status" value="1"/>
</dbReference>
<keyword evidence="4" id="KW-0539">Nucleus</keyword>
<evidence type="ECO:0000256" key="4">
    <source>
        <dbReference type="ARBA" id="ARBA00023242"/>
    </source>
</evidence>
<dbReference type="PROSITE" id="PS00028">
    <property type="entry name" value="ZINC_FINGER_C2H2_1"/>
    <property type="match status" value="1"/>
</dbReference>
<sequence>MNATNNSLEQSSLPQHNTLARKPGNDYIDVLCAGSPQLPPDQNMPIGHGTLIDPQPNRMNHAHTAELPKFIFFNCSKHSRSLSQGYDAGSKSYPCVRCPESLPHKQGLFRHEVAAHNLPPQCTTYRPVIPLSSSSSIVVNGTQHSLPASASILKQLRKNGCTSCRNKKRCSIHSTKIVGPRLPPRAACNLCKKRKKKCQGFPCTRWYKADEFRTPPLPSLSLEGRESAAEGIHAFRQENEEVVFGLLPTLSQEAGSPRAVAPAESMAIDLEDSTNPFDAQWTLRNGLSEFPTTLDAIEGITKSHEHDTLALMEPGDTLPQISLPVAIVNDVERHHKEHCSEIASTTAHLLPETAVCIWRINLNVNNHISDSCLLLNHTDVSQRFGLSHPTTRSTCYLDFRNRGIHRYDRWKSLWCNRNSRNSWRNSRTNPNPQSPGNQELVAPTPRDRARIFGDNWEGFKATATWFQSLTVEYFDKIRYRVRNEYLDCYEWIAQDDVVLQGAVTKYPGQWLRIASLVRKTSRQCRERWARSVGPQVDRSVWTPLDHILLVELAELYEFDWQDVVEYFPDRSGWHCWYRWEKIQIAIYLLNGFGERSGEVTLMS</sequence>
<evidence type="ECO:0000259" key="6">
    <source>
        <dbReference type="PROSITE" id="PS50090"/>
    </source>
</evidence>
<feature type="compositionally biased region" description="Polar residues" evidence="5">
    <location>
        <begin position="1"/>
        <end position="18"/>
    </location>
</feature>
<dbReference type="InterPro" id="IPR013087">
    <property type="entry name" value="Znf_C2H2_type"/>
</dbReference>
<dbReference type="OrthoDB" id="2143914at2759"/>
<dbReference type="AlphaFoldDB" id="A0A433CWT1"/>
<proteinExistence type="predicted"/>
<evidence type="ECO:0000256" key="1">
    <source>
        <dbReference type="ARBA" id="ARBA00023015"/>
    </source>
</evidence>
<keyword evidence="2" id="KW-0238">DNA-binding</keyword>
<dbReference type="GO" id="GO:0042796">
    <property type="term" value="P:snRNA transcription by RNA polymerase III"/>
    <property type="evidence" value="ECO:0007669"/>
    <property type="project" value="TreeGrafter"/>
</dbReference>
<feature type="compositionally biased region" description="Low complexity" evidence="5">
    <location>
        <begin position="422"/>
        <end position="431"/>
    </location>
</feature>
<dbReference type="Gene3D" id="1.10.10.60">
    <property type="entry name" value="Homeodomain-like"/>
    <property type="match status" value="1"/>
</dbReference>
<dbReference type="InterPro" id="IPR009057">
    <property type="entry name" value="Homeodomain-like_sf"/>
</dbReference>
<dbReference type="GO" id="GO:0000978">
    <property type="term" value="F:RNA polymerase II cis-regulatory region sequence-specific DNA binding"/>
    <property type="evidence" value="ECO:0007669"/>
    <property type="project" value="TreeGrafter"/>
</dbReference>
<dbReference type="GO" id="GO:0019185">
    <property type="term" value="C:snRNA-activating protein complex"/>
    <property type="evidence" value="ECO:0007669"/>
    <property type="project" value="TreeGrafter"/>
</dbReference>
<dbReference type="PANTHER" id="PTHR46621">
    <property type="entry name" value="SNRNA-ACTIVATING PROTEIN COMPLEX SUBUNIT 4"/>
    <property type="match status" value="1"/>
</dbReference>
<feature type="region of interest" description="Disordered" evidence="5">
    <location>
        <begin position="422"/>
        <end position="443"/>
    </location>
</feature>
<dbReference type="Proteomes" id="UP000268093">
    <property type="component" value="Unassembled WGS sequence"/>
</dbReference>
<dbReference type="GO" id="GO:0001006">
    <property type="term" value="F:RNA polymerase III type 3 promoter sequence-specific DNA binding"/>
    <property type="evidence" value="ECO:0007669"/>
    <property type="project" value="TreeGrafter"/>
</dbReference>
<feature type="domain" description="Myb-like" evidence="6">
    <location>
        <begin position="533"/>
        <end position="583"/>
    </location>
</feature>
<comment type="caution">
    <text evidence="8">The sequence shown here is derived from an EMBL/GenBank/DDBJ whole genome shotgun (WGS) entry which is preliminary data.</text>
</comment>
<evidence type="ECO:0000313" key="8">
    <source>
        <dbReference type="EMBL" id="RUP43032.1"/>
    </source>
</evidence>
<protein>
    <submittedName>
        <fullName evidence="8">Uncharacterized protein</fullName>
    </submittedName>
</protein>
<dbReference type="InterPro" id="IPR017930">
    <property type="entry name" value="Myb_dom"/>
</dbReference>
<dbReference type="Pfam" id="PF13921">
    <property type="entry name" value="Myb_DNA-bind_6"/>
    <property type="match status" value="1"/>
</dbReference>
<dbReference type="PROSITE" id="PS50090">
    <property type="entry name" value="MYB_LIKE"/>
    <property type="match status" value="2"/>
</dbReference>
<evidence type="ECO:0000256" key="5">
    <source>
        <dbReference type="SAM" id="MobiDB-lite"/>
    </source>
</evidence>
<accession>A0A433CWT1</accession>
<dbReference type="SMART" id="SM00717">
    <property type="entry name" value="SANT"/>
    <property type="match status" value="2"/>
</dbReference>
<name>A0A433CWT1_9FUNG</name>
<gene>
    <name evidence="8" type="ORF">BC936DRAFT_137754</name>
</gene>
<reference evidence="8 9" key="1">
    <citation type="journal article" date="2018" name="New Phytol.">
        <title>Phylogenomics of Endogonaceae and evolution of mycorrhizas within Mucoromycota.</title>
        <authorList>
            <person name="Chang Y."/>
            <person name="Desiro A."/>
            <person name="Na H."/>
            <person name="Sandor L."/>
            <person name="Lipzen A."/>
            <person name="Clum A."/>
            <person name="Barry K."/>
            <person name="Grigoriev I.V."/>
            <person name="Martin F.M."/>
            <person name="Stajich J.E."/>
            <person name="Smith M.E."/>
            <person name="Bonito G."/>
            <person name="Spatafora J.W."/>
        </authorList>
    </citation>
    <scope>NUCLEOTIDE SEQUENCE [LARGE SCALE GENOMIC DNA]</scope>
    <source>
        <strain evidence="8 9">GMNB39</strain>
    </source>
</reference>
<dbReference type="EMBL" id="RBNI01011904">
    <property type="protein sequence ID" value="RUP43032.1"/>
    <property type="molecule type" value="Genomic_DNA"/>
</dbReference>
<keyword evidence="3" id="KW-0804">Transcription</keyword>
<evidence type="ECO:0000256" key="3">
    <source>
        <dbReference type="ARBA" id="ARBA00023163"/>
    </source>
</evidence>
<dbReference type="GO" id="GO:0042795">
    <property type="term" value="P:snRNA transcription by RNA polymerase II"/>
    <property type="evidence" value="ECO:0007669"/>
    <property type="project" value="TreeGrafter"/>
</dbReference>